<dbReference type="EMBL" id="BAAARE010000009">
    <property type="protein sequence ID" value="GAA2484718.1"/>
    <property type="molecule type" value="Genomic_DNA"/>
</dbReference>
<evidence type="ECO:0000313" key="9">
    <source>
        <dbReference type="EMBL" id="GAA2484718.1"/>
    </source>
</evidence>
<evidence type="ECO:0000256" key="8">
    <source>
        <dbReference type="SAM" id="Phobius"/>
    </source>
</evidence>
<comment type="subcellular location">
    <subcellularLocation>
        <location evidence="1">Cell membrane</location>
        <topology evidence="1">Multi-pass membrane protein</topology>
    </subcellularLocation>
</comment>
<keyword evidence="5 8" id="KW-1133">Transmembrane helix</keyword>
<dbReference type="RefSeq" id="WP_344255066.1">
    <property type="nucleotide sequence ID" value="NZ_BAAARE010000009.1"/>
</dbReference>
<feature type="transmembrane region" description="Helical" evidence="8">
    <location>
        <begin position="106"/>
        <end position="124"/>
    </location>
</feature>
<proteinExistence type="inferred from homology"/>
<evidence type="ECO:0008006" key="11">
    <source>
        <dbReference type="Google" id="ProtNLM"/>
    </source>
</evidence>
<keyword evidence="2" id="KW-1003">Cell membrane</keyword>
<feature type="transmembrane region" description="Helical" evidence="8">
    <location>
        <begin position="327"/>
        <end position="346"/>
    </location>
</feature>
<keyword evidence="10" id="KW-1185">Reference proteome</keyword>
<evidence type="ECO:0000313" key="10">
    <source>
        <dbReference type="Proteomes" id="UP001500730"/>
    </source>
</evidence>
<evidence type="ECO:0000256" key="6">
    <source>
        <dbReference type="ARBA" id="ARBA00023136"/>
    </source>
</evidence>
<organism evidence="9 10">
    <name type="scientific">Terrabacter carboxydivorans</name>
    <dbReference type="NCBI Taxonomy" id="619730"/>
    <lineage>
        <taxon>Bacteria</taxon>
        <taxon>Bacillati</taxon>
        <taxon>Actinomycetota</taxon>
        <taxon>Actinomycetes</taxon>
        <taxon>Micrococcales</taxon>
        <taxon>Intrasporangiaceae</taxon>
        <taxon>Terrabacter</taxon>
    </lineage>
</organism>
<evidence type="ECO:0000256" key="1">
    <source>
        <dbReference type="ARBA" id="ARBA00004651"/>
    </source>
</evidence>
<feature type="transmembrane region" description="Helical" evidence="8">
    <location>
        <begin position="300"/>
        <end position="320"/>
    </location>
</feature>
<feature type="transmembrane region" description="Helical" evidence="8">
    <location>
        <begin position="28"/>
        <end position="47"/>
    </location>
</feature>
<keyword evidence="4 8" id="KW-0812">Transmembrane</keyword>
<evidence type="ECO:0000256" key="7">
    <source>
        <dbReference type="ARBA" id="ARBA00024033"/>
    </source>
</evidence>
<comment type="similarity">
    <text evidence="7">Belongs to the glycosyltransferase 87 family.</text>
</comment>
<keyword evidence="3" id="KW-0808">Transferase</keyword>
<protein>
    <recommendedName>
        <fullName evidence="11">DUF2029 domain-containing protein</fullName>
    </recommendedName>
</protein>
<feature type="transmembrane region" description="Helical" evidence="8">
    <location>
        <begin position="136"/>
        <end position="153"/>
    </location>
</feature>
<evidence type="ECO:0000256" key="2">
    <source>
        <dbReference type="ARBA" id="ARBA00022475"/>
    </source>
</evidence>
<accession>A0ABN3LI41</accession>
<name>A0ABN3LI41_9MICO</name>
<gene>
    <name evidence="9" type="ORF">GCM10009858_23220</name>
</gene>
<feature type="transmembrane region" description="Helical" evidence="8">
    <location>
        <begin position="217"/>
        <end position="234"/>
    </location>
</feature>
<evidence type="ECO:0000256" key="4">
    <source>
        <dbReference type="ARBA" id="ARBA00022692"/>
    </source>
</evidence>
<feature type="transmembrane region" description="Helical" evidence="8">
    <location>
        <begin position="358"/>
        <end position="376"/>
    </location>
</feature>
<comment type="caution">
    <text evidence="9">The sequence shown here is derived from an EMBL/GenBank/DDBJ whole genome shotgun (WGS) entry which is preliminary data.</text>
</comment>
<feature type="transmembrane region" description="Helical" evidence="8">
    <location>
        <begin position="182"/>
        <end position="208"/>
    </location>
</feature>
<evidence type="ECO:0000256" key="5">
    <source>
        <dbReference type="ARBA" id="ARBA00022989"/>
    </source>
</evidence>
<reference evidence="9 10" key="1">
    <citation type="journal article" date="2019" name="Int. J. Syst. Evol. Microbiol.">
        <title>The Global Catalogue of Microorganisms (GCM) 10K type strain sequencing project: providing services to taxonomists for standard genome sequencing and annotation.</title>
        <authorList>
            <consortium name="The Broad Institute Genomics Platform"/>
            <consortium name="The Broad Institute Genome Sequencing Center for Infectious Disease"/>
            <person name="Wu L."/>
            <person name="Ma J."/>
        </authorList>
    </citation>
    <scope>NUCLEOTIDE SEQUENCE [LARGE SCALE GENOMIC DNA]</scope>
    <source>
        <strain evidence="9 10">JCM 16259</strain>
    </source>
</reference>
<keyword evidence="6 8" id="KW-0472">Membrane</keyword>
<dbReference type="Proteomes" id="UP001500730">
    <property type="component" value="Unassembled WGS sequence"/>
</dbReference>
<dbReference type="InterPro" id="IPR018584">
    <property type="entry name" value="GT87"/>
</dbReference>
<sequence>MTVQRPEEDAPVWPLSRSWLREASRRELLPVWFVLGVWTVLWSAYAVQNLLMRSWGIFPDAARILFSGRATGGLHLYALRPDFQFGPVSVLVAAPLAGLPLHESKWIAGVLMTVVGLWLVAVIAGSRAHDVGVPAPQPLLVGGLLVMPVWPLLSLTSGHLDDVLALGLGIFGILHVQRHHPVWAAALLALAVDSKPWALPFGVALLALPRRHWPKTVVVFGGLIAAAWLPFFIADPATIAAVKFQLHISYGSVLALFHLSGPIPPWVRPAQLVVAVGLGILAVRARVLQAILLATVAGRILLDPAIASYYTAGAVMVAFFMDRSRTWRLPWFTVAVVVLLWAPQLVQPGNDWYLVTRWLRFLWGVGTLAALVLTLLRHGRPAVARQSRSAA</sequence>
<dbReference type="Pfam" id="PF09594">
    <property type="entry name" value="GT87"/>
    <property type="match status" value="1"/>
</dbReference>
<evidence type="ECO:0000256" key="3">
    <source>
        <dbReference type="ARBA" id="ARBA00022679"/>
    </source>
</evidence>